<evidence type="ECO:0000313" key="11">
    <source>
        <dbReference type="Proteomes" id="UP000253517"/>
    </source>
</evidence>
<dbReference type="SUPFAM" id="SSF160240">
    <property type="entry name" value="Cation efflux protein cytoplasmic domain-like"/>
    <property type="match status" value="1"/>
</dbReference>
<feature type="domain" description="Cation efflux protein cytoplasmic" evidence="9">
    <location>
        <begin position="213"/>
        <end position="288"/>
    </location>
</feature>
<dbReference type="GO" id="GO:0016020">
    <property type="term" value="C:membrane"/>
    <property type="evidence" value="ECO:0007669"/>
    <property type="project" value="UniProtKB-SubCell"/>
</dbReference>
<evidence type="ECO:0000259" key="8">
    <source>
        <dbReference type="Pfam" id="PF01545"/>
    </source>
</evidence>
<gene>
    <name evidence="10" type="ORF">DES35_101837</name>
</gene>
<reference evidence="10 11" key="1">
    <citation type="submission" date="2018-07" db="EMBL/GenBank/DDBJ databases">
        <title>Genomic Encyclopedia of Type Strains, Phase IV (KMG-IV): sequencing the most valuable type-strain genomes for metagenomic binning, comparative biology and taxonomic classification.</title>
        <authorList>
            <person name="Goeker M."/>
        </authorList>
    </citation>
    <scope>NUCLEOTIDE SEQUENCE [LARGE SCALE GENOMIC DNA]</scope>
    <source>
        <strain evidence="10 11">DSM 21410</strain>
    </source>
</reference>
<feature type="domain" description="Cation efflux protein transmembrane" evidence="8">
    <location>
        <begin position="14"/>
        <end position="204"/>
    </location>
</feature>
<evidence type="ECO:0000256" key="3">
    <source>
        <dbReference type="ARBA" id="ARBA00022448"/>
    </source>
</evidence>
<dbReference type="SUPFAM" id="SSF161111">
    <property type="entry name" value="Cation efflux protein transmembrane domain-like"/>
    <property type="match status" value="1"/>
</dbReference>
<dbReference type="FunFam" id="1.20.1510.10:FF:000006">
    <property type="entry name" value="Divalent cation efflux transporter"/>
    <property type="match status" value="1"/>
</dbReference>
<dbReference type="PANTHER" id="PTHR43840:SF15">
    <property type="entry name" value="MITOCHONDRIAL METAL TRANSPORTER 1-RELATED"/>
    <property type="match status" value="1"/>
</dbReference>
<feature type="transmembrane region" description="Helical" evidence="7">
    <location>
        <begin position="154"/>
        <end position="175"/>
    </location>
</feature>
<dbReference type="AlphaFoldDB" id="A0A369A857"/>
<dbReference type="InterPro" id="IPR002524">
    <property type="entry name" value="Cation_efflux"/>
</dbReference>
<dbReference type="Proteomes" id="UP000253517">
    <property type="component" value="Unassembled WGS sequence"/>
</dbReference>
<dbReference type="NCBIfam" id="TIGR01297">
    <property type="entry name" value="CDF"/>
    <property type="match status" value="1"/>
</dbReference>
<evidence type="ECO:0000256" key="1">
    <source>
        <dbReference type="ARBA" id="ARBA00004141"/>
    </source>
</evidence>
<feature type="transmembrane region" description="Helical" evidence="7">
    <location>
        <begin position="112"/>
        <end position="133"/>
    </location>
</feature>
<feature type="transmembrane region" description="Helical" evidence="7">
    <location>
        <begin position="79"/>
        <end position="100"/>
    </location>
</feature>
<dbReference type="EMBL" id="QPJS01000001">
    <property type="protein sequence ID" value="RCX05550.1"/>
    <property type="molecule type" value="Genomic_DNA"/>
</dbReference>
<evidence type="ECO:0000256" key="5">
    <source>
        <dbReference type="ARBA" id="ARBA00022989"/>
    </source>
</evidence>
<accession>A0A369A857</accession>
<dbReference type="InterPro" id="IPR027470">
    <property type="entry name" value="Cation_efflux_CTD"/>
</dbReference>
<keyword evidence="5 7" id="KW-1133">Transmembrane helix</keyword>
<keyword evidence="4 7" id="KW-0812">Transmembrane</keyword>
<dbReference type="InterPro" id="IPR050291">
    <property type="entry name" value="CDF_Transporter"/>
</dbReference>
<feature type="transmembrane region" description="Helical" evidence="7">
    <location>
        <begin position="15"/>
        <end position="35"/>
    </location>
</feature>
<dbReference type="InterPro" id="IPR058533">
    <property type="entry name" value="Cation_efflux_TM"/>
</dbReference>
<dbReference type="InterPro" id="IPR027469">
    <property type="entry name" value="Cation_efflux_TMD_sf"/>
</dbReference>
<evidence type="ECO:0000256" key="4">
    <source>
        <dbReference type="ARBA" id="ARBA00022692"/>
    </source>
</evidence>
<dbReference type="RefSeq" id="WP_244906315.1">
    <property type="nucleotide sequence ID" value="NZ_BHZF01000001.1"/>
</dbReference>
<organism evidence="10 11">
    <name type="scientific">Schleiferia thermophila</name>
    <dbReference type="NCBI Taxonomy" id="884107"/>
    <lineage>
        <taxon>Bacteria</taxon>
        <taxon>Pseudomonadati</taxon>
        <taxon>Bacteroidota</taxon>
        <taxon>Flavobacteriia</taxon>
        <taxon>Flavobacteriales</taxon>
        <taxon>Schleiferiaceae</taxon>
        <taxon>Schleiferia</taxon>
    </lineage>
</organism>
<keyword evidence="11" id="KW-1185">Reference proteome</keyword>
<evidence type="ECO:0000256" key="6">
    <source>
        <dbReference type="ARBA" id="ARBA00023136"/>
    </source>
</evidence>
<keyword evidence="6 7" id="KW-0472">Membrane</keyword>
<evidence type="ECO:0000256" key="7">
    <source>
        <dbReference type="SAM" id="Phobius"/>
    </source>
</evidence>
<protein>
    <submittedName>
        <fullName evidence="10">Cation diffusion facilitator family transporter</fullName>
    </submittedName>
</protein>
<dbReference type="Pfam" id="PF16916">
    <property type="entry name" value="ZT_dimer"/>
    <property type="match status" value="1"/>
</dbReference>
<sequence>MKPELILEKTLRKSFIFNIIIICIKLISGIVGNSFALLADAVESASDVVASAIVWLGARWAARPADENHPYGHGRAESLVTFVVVLLLVLSSVTIVYHSISNIQKPQQAPETWTIAVILLIIVAKEIAYRFIYSISDRINSTSGRSEAWHHRSDAITSLSTLVGVTIAVVAGGKWVIADEMAAMVAAGFILYNAYKLFRPALSEVLDEHVHHQLEDDIRRISKEVDGVLDTEKCHIRKAGLSYFVDLHAIVDGEISVREGHEIAHRLKDVLMNEIPSISNVLIHVEPYEVKKSQK</sequence>
<dbReference type="Gene3D" id="1.20.1510.10">
    <property type="entry name" value="Cation efflux protein transmembrane domain"/>
    <property type="match status" value="1"/>
</dbReference>
<name>A0A369A857_9FLAO</name>
<proteinExistence type="inferred from homology"/>
<dbReference type="PANTHER" id="PTHR43840">
    <property type="entry name" value="MITOCHONDRIAL METAL TRANSPORTER 1-RELATED"/>
    <property type="match status" value="1"/>
</dbReference>
<dbReference type="Pfam" id="PF01545">
    <property type="entry name" value="Cation_efflux"/>
    <property type="match status" value="1"/>
</dbReference>
<dbReference type="InterPro" id="IPR036837">
    <property type="entry name" value="Cation_efflux_CTD_sf"/>
</dbReference>
<evidence type="ECO:0000259" key="9">
    <source>
        <dbReference type="Pfam" id="PF16916"/>
    </source>
</evidence>
<comment type="caution">
    <text evidence="10">The sequence shown here is derived from an EMBL/GenBank/DDBJ whole genome shotgun (WGS) entry which is preliminary data.</text>
</comment>
<keyword evidence="3" id="KW-0813">Transport</keyword>
<evidence type="ECO:0000256" key="2">
    <source>
        <dbReference type="ARBA" id="ARBA00008114"/>
    </source>
</evidence>
<comment type="subcellular location">
    <subcellularLocation>
        <location evidence="1">Membrane</location>
        <topology evidence="1">Multi-pass membrane protein</topology>
    </subcellularLocation>
</comment>
<evidence type="ECO:0000313" key="10">
    <source>
        <dbReference type="EMBL" id="RCX05550.1"/>
    </source>
</evidence>
<dbReference type="Gene3D" id="3.30.70.1350">
    <property type="entry name" value="Cation efflux protein, cytoplasmic domain"/>
    <property type="match status" value="1"/>
</dbReference>
<comment type="similarity">
    <text evidence="2">Belongs to the cation diffusion facilitator (CDF) transporter (TC 2.A.4) family.</text>
</comment>
<dbReference type="GO" id="GO:0008324">
    <property type="term" value="F:monoatomic cation transmembrane transporter activity"/>
    <property type="evidence" value="ECO:0007669"/>
    <property type="project" value="InterPro"/>
</dbReference>